<accession>A0A5C6TSL0</accession>
<protein>
    <submittedName>
        <fullName evidence="1">Uncharacterized protein</fullName>
    </submittedName>
</protein>
<organism evidence="1 2">
    <name type="scientific">Allosphingosinicella ginsenosidimutans</name>
    <dbReference type="NCBI Taxonomy" id="1176539"/>
    <lineage>
        <taxon>Bacteria</taxon>
        <taxon>Pseudomonadati</taxon>
        <taxon>Pseudomonadota</taxon>
        <taxon>Alphaproteobacteria</taxon>
        <taxon>Sphingomonadales</taxon>
        <taxon>Sphingomonadaceae</taxon>
        <taxon>Allosphingosinicella</taxon>
    </lineage>
</organism>
<name>A0A5C6TSL0_9SPHN</name>
<evidence type="ECO:0000313" key="1">
    <source>
        <dbReference type="EMBL" id="TXC63011.1"/>
    </source>
</evidence>
<sequence length="74" mass="8108">MSGVPDNDRVAPKPFLIEQDGDGFRLVLRETRYNSQHYPIITATRVGEPFSTAAAARTYAKAHLGAMPGEFATK</sequence>
<keyword evidence="2" id="KW-1185">Reference proteome</keyword>
<reference evidence="1 2" key="1">
    <citation type="journal article" date="2015" name="J. Microbiol.">
        <title>Sphingosinicella ginsenosidimutans sp. nov., with ginsenoside converting activity.</title>
        <authorList>
            <person name="Kim J.K."/>
            <person name="Kang M.S."/>
            <person name="Park S.C."/>
            <person name="Kim K.M."/>
            <person name="Choi K."/>
            <person name="Yoon M.H."/>
            <person name="Im W.T."/>
        </authorList>
    </citation>
    <scope>NUCLEOTIDE SEQUENCE [LARGE SCALE GENOMIC DNA]</scope>
    <source>
        <strain evidence="1 2">BS-11</strain>
    </source>
</reference>
<comment type="caution">
    <text evidence="1">The sequence shown here is derived from an EMBL/GenBank/DDBJ whole genome shotgun (WGS) entry which is preliminary data.</text>
</comment>
<dbReference type="AlphaFoldDB" id="A0A5C6TSL0"/>
<dbReference type="EMBL" id="VOQQ01000001">
    <property type="protein sequence ID" value="TXC63011.1"/>
    <property type="molecule type" value="Genomic_DNA"/>
</dbReference>
<evidence type="ECO:0000313" key="2">
    <source>
        <dbReference type="Proteomes" id="UP000321249"/>
    </source>
</evidence>
<dbReference type="OrthoDB" id="7508498at2"/>
<dbReference type="Proteomes" id="UP000321249">
    <property type="component" value="Unassembled WGS sequence"/>
</dbReference>
<dbReference type="RefSeq" id="WP_147042412.1">
    <property type="nucleotide sequence ID" value="NZ_BAABIR010000002.1"/>
</dbReference>
<proteinExistence type="predicted"/>
<gene>
    <name evidence="1" type="ORF">FRZ32_04615</name>
</gene>